<name>A0A242NHJ5_9GAMM</name>
<evidence type="ECO:0000259" key="3">
    <source>
        <dbReference type="Pfam" id="PF22753"/>
    </source>
</evidence>
<dbReference type="InterPro" id="IPR013830">
    <property type="entry name" value="SGNH_hydro"/>
</dbReference>
<dbReference type="InterPro" id="IPR036514">
    <property type="entry name" value="SGNH_hydro_sf"/>
</dbReference>
<evidence type="ECO:0000259" key="2">
    <source>
        <dbReference type="Pfam" id="PF13472"/>
    </source>
</evidence>
<dbReference type="SUPFAM" id="SSF52266">
    <property type="entry name" value="SGNH hydrolase"/>
    <property type="match status" value="1"/>
</dbReference>
<dbReference type="Gene3D" id="2.60.120.1360">
    <property type="match status" value="1"/>
</dbReference>
<evidence type="ECO:0000313" key="5">
    <source>
        <dbReference type="EMBL" id="OTQ11372.1"/>
    </source>
</evidence>
<dbReference type="Pfam" id="PF13472">
    <property type="entry name" value="Lipase_GDSL_2"/>
    <property type="match status" value="1"/>
</dbReference>
<dbReference type="Proteomes" id="UP000194977">
    <property type="component" value="Unassembled WGS sequence"/>
</dbReference>
<feature type="signal peptide" evidence="1">
    <location>
        <begin position="1"/>
        <end position="26"/>
    </location>
</feature>
<evidence type="ECO:0000313" key="6">
    <source>
        <dbReference type="Proteomes" id="UP000194800"/>
    </source>
</evidence>
<feature type="chain" id="PRO_5013235623" description="SGNH hydrolase-type esterase domain-containing protein" evidence="1">
    <location>
        <begin position="27"/>
        <end position="393"/>
    </location>
</feature>
<evidence type="ECO:0000313" key="7">
    <source>
        <dbReference type="Proteomes" id="UP000194977"/>
    </source>
</evidence>
<accession>A0A242NHJ5</accession>
<feature type="domain" description="SGNH hydrolase-type esterase" evidence="2">
    <location>
        <begin position="234"/>
        <end position="376"/>
    </location>
</feature>
<protein>
    <recommendedName>
        <fullName evidence="8">SGNH hydrolase-type esterase domain-containing protein</fullName>
    </recommendedName>
</protein>
<dbReference type="Proteomes" id="UP000194800">
    <property type="component" value="Unassembled WGS sequence"/>
</dbReference>
<organism evidence="4 7">
    <name type="scientific">Gilliamella apicola</name>
    <dbReference type="NCBI Taxonomy" id="1196095"/>
    <lineage>
        <taxon>Bacteria</taxon>
        <taxon>Pseudomonadati</taxon>
        <taxon>Pseudomonadota</taxon>
        <taxon>Gammaproteobacteria</taxon>
        <taxon>Orbales</taxon>
        <taxon>Orbaceae</taxon>
        <taxon>Gilliamella</taxon>
    </lineage>
</organism>
<evidence type="ECO:0000313" key="4">
    <source>
        <dbReference type="EMBL" id="OTP99501.1"/>
    </source>
</evidence>
<dbReference type="GO" id="GO:0016788">
    <property type="term" value="F:hydrolase activity, acting on ester bonds"/>
    <property type="evidence" value="ECO:0007669"/>
    <property type="project" value="UniProtKB-ARBA"/>
</dbReference>
<keyword evidence="1" id="KW-0732">Signal</keyword>
<dbReference type="InterPro" id="IPR055041">
    <property type="entry name" value="Ape1_N"/>
</dbReference>
<evidence type="ECO:0000256" key="1">
    <source>
        <dbReference type="SAM" id="SignalP"/>
    </source>
</evidence>
<dbReference type="Pfam" id="PF22753">
    <property type="entry name" value="Ape1_N"/>
    <property type="match status" value="1"/>
</dbReference>
<dbReference type="OrthoDB" id="7985403at2"/>
<feature type="domain" description="Peptidoglycan O-acetylesterase N-terminal" evidence="3">
    <location>
        <begin position="95"/>
        <end position="208"/>
    </location>
</feature>
<gene>
    <name evidence="5" type="ORF">B6C91_02435</name>
    <name evidence="4" type="ORF">B6D08_07410</name>
</gene>
<dbReference type="AlphaFoldDB" id="A0A242NHJ5"/>
<evidence type="ECO:0008006" key="8">
    <source>
        <dbReference type="Google" id="ProtNLM"/>
    </source>
</evidence>
<keyword evidence="6" id="KW-1185">Reference proteome</keyword>
<sequence length="393" mass="44600">MSIVNKFLKSFLTVIFVTFTFGYSVAESEATTGAGIIDFGDPNAKQFATRLKSLMTNKSANNVVNITQFGDSHTAADFFTGEFRTLMQQKYGDAGIGWITPIAIKGQSHAAVTWKSKNWDVLSSRTLSNRDFPMGGFIARPNQNYAVLQIQPKSDYNTDWRVQLIFKPLKNTSNLFGLYDINNNRIKFDYVPKANIWQSVSVVAKMPLKITGQSTVELGGIWLTRHKQPGVIVSAIATNGARQAIWQKWSPNWFKELSLSKSDLIILEYGTNESFDETLDLNAYRKNLINNIRLIRNSLPNAAILIMTPPDTMANQKDIPKSFSAIMNIQKQVARSEKTLFWDWQKAMGGKFAIKEWRKRGLARPDLVHQTLKGYKESARIFYNDLNEFVQKR</sequence>
<proteinExistence type="predicted"/>
<dbReference type="EMBL" id="NARP01000016">
    <property type="protein sequence ID" value="OTP99501.1"/>
    <property type="molecule type" value="Genomic_DNA"/>
</dbReference>
<comment type="caution">
    <text evidence="4">The sequence shown here is derived from an EMBL/GenBank/DDBJ whole genome shotgun (WGS) entry which is preliminary data.</text>
</comment>
<dbReference type="Gene3D" id="3.40.50.1110">
    <property type="entry name" value="SGNH hydrolase"/>
    <property type="match status" value="1"/>
</dbReference>
<reference evidence="6 7" key="1">
    <citation type="submission" date="2017-03" db="EMBL/GenBank/DDBJ databases">
        <title>Comparative genomics of honeybee gut symbionts reveal geographically distinct and subgroup specific antibiotic resistance.</title>
        <authorList>
            <person name="Ludvigsen J."/>
            <person name="Porcellato D."/>
            <person name="Labee-Lund T.M."/>
            <person name="Amdam G.V."/>
            <person name="Rudi K."/>
        </authorList>
    </citation>
    <scope>NUCLEOTIDE SEQUENCE [LARGE SCALE GENOMIC DNA]</scope>
    <source>
        <strain evidence="4 7">A-7-12</strain>
        <strain evidence="5 6">A-9-12</strain>
    </source>
</reference>
<dbReference type="EMBL" id="NART01000006">
    <property type="protein sequence ID" value="OTQ11372.1"/>
    <property type="molecule type" value="Genomic_DNA"/>
</dbReference>